<feature type="domain" description="SET" evidence="1">
    <location>
        <begin position="4"/>
        <end position="112"/>
    </location>
</feature>
<dbReference type="RefSeq" id="WP_147204731.1">
    <property type="nucleotide sequence ID" value="NZ_BJYT01000012.1"/>
</dbReference>
<reference evidence="2 3" key="1">
    <citation type="submission" date="2019-07" db="EMBL/GenBank/DDBJ databases">
        <title>Whole genome shotgun sequence of Segetibacter aerophilus NBRC 106135.</title>
        <authorList>
            <person name="Hosoyama A."/>
            <person name="Uohara A."/>
            <person name="Ohji S."/>
            <person name="Ichikawa N."/>
        </authorList>
    </citation>
    <scope>NUCLEOTIDE SEQUENCE [LARGE SCALE GENOMIC DNA]</scope>
    <source>
        <strain evidence="2 3">NBRC 106135</strain>
    </source>
</reference>
<dbReference type="AlphaFoldDB" id="A0A512BF66"/>
<proteinExistence type="predicted"/>
<name>A0A512BF66_9BACT</name>
<comment type="caution">
    <text evidence="2">The sequence shown here is derived from an EMBL/GenBank/DDBJ whole genome shotgun (WGS) entry which is preliminary data.</text>
</comment>
<organism evidence="2 3">
    <name type="scientific">Segetibacter aerophilus</name>
    <dbReference type="NCBI Taxonomy" id="670293"/>
    <lineage>
        <taxon>Bacteria</taxon>
        <taxon>Pseudomonadati</taxon>
        <taxon>Bacteroidota</taxon>
        <taxon>Chitinophagia</taxon>
        <taxon>Chitinophagales</taxon>
        <taxon>Chitinophagaceae</taxon>
        <taxon>Segetibacter</taxon>
    </lineage>
</organism>
<evidence type="ECO:0000259" key="1">
    <source>
        <dbReference type="PROSITE" id="PS50280"/>
    </source>
</evidence>
<dbReference type="Pfam" id="PF00856">
    <property type="entry name" value="SET"/>
    <property type="match status" value="1"/>
</dbReference>
<dbReference type="OrthoDB" id="166979at2"/>
<dbReference type="PROSITE" id="PS50280">
    <property type="entry name" value="SET"/>
    <property type="match status" value="1"/>
</dbReference>
<gene>
    <name evidence="2" type="ORF">SAE01_31070</name>
</gene>
<dbReference type="InterPro" id="IPR001214">
    <property type="entry name" value="SET_dom"/>
</dbReference>
<evidence type="ECO:0000313" key="3">
    <source>
        <dbReference type="Proteomes" id="UP000321513"/>
    </source>
</evidence>
<evidence type="ECO:0000313" key="2">
    <source>
        <dbReference type="EMBL" id="GEO10611.1"/>
    </source>
</evidence>
<sequence length="213" mass="24886">MIHPHTKLKFISPEIGYGVVATKLIPKGTITWAFDQLDQVFTPQRVSGMDEVYKDILHKYTYRDNKGDLILCWDHSRFVNHSFNSNCITTAYNFELAVRDIYPGEELTDDYGYLNCLEPFECLPEPNTSRTHVMPDDLLHYYKEWDEKVARAFEYFNSLQQPLSFLIEPAYRKKVGSIANGKEPMDSILNCYYSEDESKMTVKEELLNKYSYA</sequence>
<dbReference type="SUPFAM" id="SSF82199">
    <property type="entry name" value="SET domain"/>
    <property type="match status" value="1"/>
</dbReference>
<accession>A0A512BF66</accession>
<dbReference type="Gene3D" id="2.170.270.10">
    <property type="entry name" value="SET domain"/>
    <property type="match status" value="1"/>
</dbReference>
<keyword evidence="3" id="KW-1185">Reference proteome</keyword>
<dbReference type="InterPro" id="IPR046341">
    <property type="entry name" value="SET_dom_sf"/>
</dbReference>
<dbReference type="EMBL" id="BJYT01000012">
    <property type="protein sequence ID" value="GEO10611.1"/>
    <property type="molecule type" value="Genomic_DNA"/>
</dbReference>
<dbReference type="Proteomes" id="UP000321513">
    <property type="component" value="Unassembled WGS sequence"/>
</dbReference>
<protein>
    <recommendedName>
        <fullName evidence="1">SET domain-containing protein</fullName>
    </recommendedName>
</protein>